<keyword evidence="9" id="KW-1185">Reference proteome</keyword>
<comment type="catalytic activity">
    <reaction evidence="6">
        <text>1D-myo-inositol 1,4,5-trisphosphate + 2 ATP = 1D-myo-inositol 1,3,4,5,6-pentakisphosphate + 2 ADP + 2 H(+)</text>
        <dbReference type="Rhea" id="RHEA:32359"/>
        <dbReference type="ChEBI" id="CHEBI:15378"/>
        <dbReference type="ChEBI" id="CHEBI:30616"/>
        <dbReference type="ChEBI" id="CHEBI:57733"/>
        <dbReference type="ChEBI" id="CHEBI:203600"/>
        <dbReference type="ChEBI" id="CHEBI:456216"/>
        <dbReference type="EC" id="2.7.1.151"/>
    </reaction>
</comment>
<evidence type="ECO:0000313" key="12">
    <source>
        <dbReference type="RefSeq" id="XP_052751194.1"/>
    </source>
</evidence>
<protein>
    <recommendedName>
        <fullName evidence="8">Kinase</fullName>
        <ecNumber evidence="8">2.7.-.-</ecNumber>
    </recommendedName>
</protein>
<dbReference type="RefSeq" id="XP_052751192.1">
    <property type="nucleotide sequence ID" value="XM_052895232.1"/>
</dbReference>
<accession>A0ABM3MIH1</accession>
<evidence type="ECO:0000313" key="9">
    <source>
        <dbReference type="Proteomes" id="UP001652740"/>
    </source>
</evidence>
<dbReference type="PANTHER" id="PTHR12400">
    <property type="entry name" value="INOSITOL POLYPHOSPHATE KINASE"/>
    <property type="match status" value="1"/>
</dbReference>
<evidence type="ECO:0000256" key="1">
    <source>
        <dbReference type="ARBA" id="ARBA00007374"/>
    </source>
</evidence>
<reference evidence="10 11" key="1">
    <citation type="submission" date="2025-05" db="UniProtKB">
        <authorList>
            <consortium name="RefSeq"/>
        </authorList>
    </citation>
    <scope>IDENTIFICATION</scope>
    <source>
        <tissue evidence="10 11">Whole larvae</tissue>
    </source>
</reference>
<proteinExistence type="inferred from homology"/>
<keyword evidence="2 8" id="KW-0808">Transferase</keyword>
<keyword evidence="4 8" id="KW-0418">Kinase</keyword>
<name>A0ABM3MIH1_GALME</name>
<evidence type="ECO:0000256" key="8">
    <source>
        <dbReference type="RuleBase" id="RU363090"/>
    </source>
</evidence>
<evidence type="ECO:0000256" key="3">
    <source>
        <dbReference type="ARBA" id="ARBA00022741"/>
    </source>
</evidence>
<evidence type="ECO:0000256" key="6">
    <source>
        <dbReference type="ARBA" id="ARBA00036164"/>
    </source>
</evidence>
<keyword evidence="5" id="KW-0067">ATP-binding</keyword>
<dbReference type="EC" id="2.7.-.-" evidence="8"/>
<organism evidence="9 10">
    <name type="scientific">Galleria mellonella</name>
    <name type="common">Greater wax moth</name>
    <dbReference type="NCBI Taxonomy" id="7137"/>
    <lineage>
        <taxon>Eukaryota</taxon>
        <taxon>Metazoa</taxon>
        <taxon>Ecdysozoa</taxon>
        <taxon>Arthropoda</taxon>
        <taxon>Hexapoda</taxon>
        <taxon>Insecta</taxon>
        <taxon>Pterygota</taxon>
        <taxon>Neoptera</taxon>
        <taxon>Endopterygota</taxon>
        <taxon>Lepidoptera</taxon>
        <taxon>Glossata</taxon>
        <taxon>Ditrysia</taxon>
        <taxon>Pyraloidea</taxon>
        <taxon>Pyralidae</taxon>
        <taxon>Galleriinae</taxon>
        <taxon>Galleria</taxon>
    </lineage>
</organism>
<evidence type="ECO:0000256" key="2">
    <source>
        <dbReference type="ARBA" id="ARBA00022679"/>
    </source>
</evidence>
<dbReference type="PANTHER" id="PTHR12400:SF51">
    <property type="entry name" value="INOSITOL POLYPHOSPHATE MULTIKINASE"/>
    <property type="match status" value="1"/>
</dbReference>
<evidence type="ECO:0000256" key="5">
    <source>
        <dbReference type="ARBA" id="ARBA00022840"/>
    </source>
</evidence>
<dbReference type="RefSeq" id="XP_052751194.1">
    <property type="nucleotide sequence ID" value="XM_052895234.1"/>
</dbReference>
<comment type="similarity">
    <text evidence="1 8">Belongs to the inositol phosphokinase (IPK) family.</text>
</comment>
<evidence type="ECO:0000256" key="7">
    <source>
        <dbReference type="ARBA" id="ARBA00036525"/>
    </source>
</evidence>
<dbReference type="GeneID" id="113516250"/>
<sequence>MSNDPKKKHRKLRRQRSIHGVHYDIEKREEVVTRPFRMPPHREIQAYDRQVAGHTATKDTKFLGLLQCNDGTILKPILKEAQKREVEFYNRLATATEPDLVEMRNFVPRYYGCKKVTYNGHEQEYIILEDLTKNMLEPCIMDVKIGRRTWDPLATEEKIANEKKKYARCKEQFAFCIPGFQVYRLSTGQLHKYDKDYGKKLHGDKVIEAVRSFLNVESGARRAAAALAAALWRLQRWARRARPLRLYAASLLLVYDAARLRPAPPPPPSTGLKEKKYPAAIVRRRSIHSIHSPASAGSNFSGLLTSKGPVYKKVKSVPLSPMTSQASFAPPPPINSPWSNAFDRVNQSHSPDHNYDDKICKMKMNFRATLDQLSTESSDPNAWGIVKIIDFAHVFFNEKDDMGPDENFLEGIDNFVKIFDEILIETQHQDI</sequence>
<dbReference type="SUPFAM" id="SSF56104">
    <property type="entry name" value="SAICAR synthase-like"/>
    <property type="match status" value="1"/>
</dbReference>
<dbReference type="Gene3D" id="3.30.470.160">
    <property type="entry name" value="Inositol polyphosphate kinase"/>
    <property type="match status" value="1"/>
</dbReference>
<evidence type="ECO:0000313" key="11">
    <source>
        <dbReference type="RefSeq" id="XP_052751193.1"/>
    </source>
</evidence>
<evidence type="ECO:0000256" key="4">
    <source>
        <dbReference type="ARBA" id="ARBA00022777"/>
    </source>
</evidence>
<dbReference type="Pfam" id="PF03770">
    <property type="entry name" value="IPK"/>
    <property type="match status" value="1"/>
</dbReference>
<evidence type="ECO:0000313" key="10">
    <source>
        <dbReference type="RefSeq" id="XP_052751192.1"/>
    </source>
</evidence>
<dbReference type="InterPro" id="IPR005522">
    <property type="entry name" value="IPK"/>
</dbReference>
<gene>
    <name evidence="10 11 12" type="primary">LOC113516250</name>
</gene>
<keyword evidence="3" id="KW-0547">Nucleotide-binding</keyword>
<dbReference type="Proteomes" id="UP001652740">
    <property type="component" value="Unplaced"/>
</dbReference>
<dbReference type="RefSeq" id="XP_052751193.1">
    <property type="nucleotide sequence ID" value="XM_052895233.1"/>
</dbReference>
<comment type="catalytic activity">
    <reaction evidence="7">
        <text>1D-myo-inositol 1,3,4,6-tetrakisphosphate + ATP = 1D-myo-inositol 1,3,4,5,6-pentakisphosphate + ADP + H(+)</text>
        <dbReference type="Rhea" id="RHEA:12717"/>
        <dbReference type="ChEBI" id="CHEBI:15378"/>
        <dbReference type="ChEBI" id="CHEBI:30616"/>
        <dbReference type="ChEBI" id="CHEBI:57660"/>
        <dbReference type="ChEBI" id="CHEBI:57733"/>
        <dbReference type="ChEBI" id="CHEBI:456216"/>
        <dbReference type="EC" id="2.7.1.140"/>
    </reaction>
</comment>
<dbReference type="InterPro" id="IPR038286">
    <property type="entry name" value="IPK_sf"/>
</dbReference>